<proteinExistence type="predicted"/>
<dbReference type="OrthoDB" id="9966302at2"/>
<keyword evidence="1" id="KW-0812">Transmembrane</keyword>
<keyword evidence="1" id="KW-0472">Membrane</keyword>
<evidence type="ECO:0000313" key="2">
    <source>
        <dbReference type="EMBL" id="TFW72951.1"/>
    </source>
</evidence>
<keyword evidence="1" id="KW-1133">Transmembrane helix</keyword>
<dbReference type="Proteomes" id="UP000297706">
    <property type="component" value="Unassembled WGS sequence"/>
</dbReference>
<feature type="transmembrane region" description="Helical" evidence="1">
    <location>
        <begin position="40"/>
        <end position="60"/>
    </location>
</feature>
<dbReference type="RefSeq" id="WP_135276260.1">
    <property type="nucleotide sequence ID" value="NZ_PQVH01000002.1"/>
</dbReference>
<protein>
    <submittedName>
        <fullName evidence="2">Uncharacterized protein</fullName>
    </submittedName>
</protein>
<evidence type="ECO:0000256" key="1">
    <source>
        <dbReference type="SAM" id="Phobius"/>
    </source>
</evidence>
<organism evidence="2 3">
    <name type="scientific">Methylotenera oryzisoli</name>
    <dbReference type="NCBI Taxonomy" id="2080758"/>
    <lineage>
        <taxon>Bacteria</taxon>
        <taxon>Pseudomonadati</taxon>
        <taxon>Pseudomonadota</taxon>
        <taxon>Betaproteobacteria</taxon>
        <taxon>Nitrosomonadales</taxon>
        <taxon>Methylophilaceae</taxon>
        <taxon>Methylotenera</taxon>
    </lineage>
</organism>
<sequence length="61" mass="6624">MAILDAIVYVVGEAIAYVVGAVTGRAFHIEPKKAQRIGEYFVMAIVGVFLFALIAVTFIYS</sequence>
<accession>A0A4Y9VTQ9</accession>
<evidence type="ECO:0000313" key="3">
    <source>
        <dbReference type="Proteomes" id="UP000297706"/>
    </source>
</evidence>
<feature type="transmembrane region" description="Helical" evidence="1">
    <location>
        <begin position="6"/>
        <end position="28"/>
    </location>
</feature>
<reference evidence="2 3" key="1">
    <citation type="submission" date="2018-02" db="EMBL/GenBank/DDBJ databases">
        <title>A novel lanthanide dependent methylotroph, Methylotenera sp. La3113.</title>
        <authorList>
            <person name="Lv H."/>
            <person name="Tani A."/>
        </authorList>
    </citation>
    <scope>NUCLEOTIDE SEQUENCE [LARGE SCALE GENOMIC DNA]</scope>
    <source>
        <strain evidence="2 3">La3113</strain>
    </source>
</reference>
<keyword evidence="3" id="KW-1185">Reference proteome</keyword>
<name>A0A4Y9VTQ9_9PROT</name>
<dbReference type="AlphaFoldDB" id="A0A4Y9VTQ9"/>
<gene>
    <name evidence="2" type="ORF">C3Y98_00910</name>
</gene>
<comment type="caution">
    <text evidence="2">The sequence shown here is derived from an EMBL/GenBank/DDBJ whole genome shotgun (WGS) entry which is preliminary data.</text>
</comment>
<dbReference type="EMBL" id="PQVH01000002">
    <property type="protein sequence ID" value="TFW72951.1"/>
    <property type="molecule type" value="Genomic_DNA"/>
</dbReference>